<dbReference type="OrthoDB" id="1030341at2"/>
<dbReference type="InterPro" id="IPR032787">
    <property type="entry name" value="Prok-E2_D"/>
</dbReference>
<dbReference type="RefSeq" id="WP_113947099.1">
    <property type="nucleotide sequence ID" value="NZ_QNQU01000001.1"/>
</dbReference>
<organism evidence="1 2">
    <name type="scientific">Pedobacter miscanthi</name>
    <dbReference type="NCBI Taxonomy" id="2259170"/>
    <lineage>
        <taxon>Bacteria</taxon>
        <taxon>Pseudomonadati</taxon>
        <taxon>Bacteroidota</taxon>
        <taxon>Sphingobacteriia</taxon>
        <taxon>Sphingobacteriales</taxon>
        <taxon>Sphingobacteriaceae</taxon>
        <taxon>Pedobacter</taxon>
    </lineage>
</organism>
<dbReference type="Proteomes" id="UP000252081">
    <property type="component" value="Unassembled WGS sequence"/>
</dbReference>
<comment type="caution">
    <text evidence="1">The sequence shown here is derived from an EMBL/GenBank/DDBJ whole genome shotgun (WGS) entry which is preliminary data.</text>
</comment>
<gene>
    <name evidence="1" type="ORF">DRW42_01825</name>
</gene>
<sequence length="237" mass="26909">MKNITNKFSKTYLPAKALLLYREQEIEEFYIESYDIGKSGKPTNAHPLSVRESQSLADILSTSVENRQGFLQPKGLLPQEVVYINSGRNGFAIWFTPEMKRHLIFKAGLTIPDGVASMPPLLWKATASALEMWALKESKRPELSSILYYAPFFNVYRDGRVCMGSVDVDIDTDCYLETFILTWENYFFGSAFSHLLGEVSPVKVNVVSLWQKLISSDEAFPINILKKHPKTIKDLLS</sequence>
<dbReference type="EMBL" id="QNQU01000001">
    <property type="protein sequence ID" value="RBQ12020.1"/>
    <property type="molecule type" value="Genomic_DNA"/>
</dbReference>
<protein>
    <submittedName>
        <fullName evidence="1">PRTRC system protein B</fullName>
    </submittedName>
</protein>
<name>A0A366LE22_9SPHI</name>
<evidence type="ECO:0000313" key="1">
    <source>
        <dbReference type="EMBL" id="RBQ12020.1"/>
    </source>
</evidence>
<reference evidence="1 2" key="1">
    <citation type="submission" date="2018-07" db="EMBL/GenBank/DDBJ databases">
        <title>A draft genome of a endophytic bacteria, a new species of Pedobacter.</title>
        <authorList>
            <person name="Zhang Z.D."/>
            <person name="Chen Z.J."/>
        </authorList>
    </citation>
    <scope>NUCLEOTIDE SEQUENCE [LARGE SCALE GENOMIC DNA]</scope>
    <source>
        <strain evidence="1 2">RS10</strain>
    </source>
</reference>
<accession>A0A366LE22</accession>
<proteinExistence type="predicted"/>
<dbReference type="AlphaFoldDB" id="A0A366LE22"/>
<keyword evidence="2" id="KW-1185">Reference proteome</keyword>
<dbReference type="Pfam" id="PF14460">
    <property type="entry name" value="Prok-E2_D"/>
    <property type="match status" value="1"/>
</dbReference>
<evidence type="ECO:0000313" key="2">
    <source>
        <dbReference type="Proteomes" id="UP000252081"/>
    </source>
</evidence>